<protein>
    <submittedName>
        <fullName evidence="2">Uncharacterized protein</fullName>
    </submittedName>
</protein>
<feature type="compositionally biased region" description="Polar residues" evidence="1">
    <location>
        <begin position="60"/>
        <end position="69"/>
    </location>
</feature>
<evidence type="ECO:0000313" key="2">
    <source>
        <dbReference type="EMBL" id="CAA0830220.1"/>
    </source>
</evidence>
<feature type="region of interest" description="Disordered" evidence="1">
    <location>
        <begin position="1"/>
        <end position="75"/>
    </location>
</feature>
<evidence type="ECO:0000256" key="1">
    <source>
        <dbReference type="SAM" id="MobiDB-lite"/>
    </source>
</evidence>
<comment type="caution">
    <text evidence="2">The sequence shown here is derived from an EMBL/GenBank/DDBJ whole genome shotgun (WGS) entry which is preliminary data.</text>
</comment>
<gene>
    <name evidence="2" type="ORF">SHERM_25678</name>
</gene>
<accession>A0A9N7NHZ1</accession>
<reference evidence="2" key="1">
    <citation type="submission" date="2019-12" db="EMBL/GenBank/DDBJ databases">
        <authorList>
            <person name="Scholes J."/>
        </authorList>
    </citation>
    <scope>NUCLEOTIDE SEQUENCE</scope>
</reference>
<keyword evidence="3" id="KW-1185">Reference proteome</keyword>
<evidence type="ECO:0000313" key="3">
    <source>
        <dbReference type="Proteomes" id="UP001153555"/>
    </source>
</evidence>
<dbReference type="EMBL" id="CACSLK010027813">
    <property type="protein sequence ID" value="CAA0830220.1"/>
    <property type="molecule type" value="Genomic_DNA"/>
</dbReference>
<proteinExistence type="predicted"/>
<dbReference type="Proteomes" id="UP001153555">
    <property type="component" value="Unassembled WGS sequence"/>
</dbReference>
<feature type="compositionally biased region" description="Low complexity" evidence="1">
    <location>
        <begin position="32"/>
        <end position="46"/>
    </location>
</feature>
<name>A0A9N7NHZ1_STRHE</name>
<organism evidence="2 3">
    <name type="scientific">Striga hermonthica</name>
    <name type="common">Purple witchweed</name>
    <name type="synonym">Buchnera hermonthica</name>
    <dbReference type="NCBI Taxonomy" id="68872"/>
    <lineage>
        <taxon>Eukaryota</taxon>
        <taxon>Viridiplantae</taxon>
        <taxon>Streptophyta</taxon>
        <taxon>Embryophyta</taxon>
        <taxon>Tracheophyta</taxon>
        <taxon>Spermatophyta</taxon>
        <taxon>Magnoliopsida</taxon>
        <taxon>eudicotyledons</taxon>
        <taxon>Gunneridae</taxon>
        <taxon>Pentapetalae</taxon>
        <taxon>asterids</taxon>
        <taxon>lamiids</taxon>
        <taxon>Lamiales</taxon>
        <taxon>Orobanchaceae</taxon>
        <taxon>Buchnereae</taxon>
        <taxon>Striga</taxon>
    </lineage>
</organism>
<dbReference type="AlphaFoldDB" id="A0A9N7NHZ1"/>
<sequence length="75" mass="7996">MSRIPSIGIPPKANSPQDGKIQKAPNRRSIKSTNTTSNSIPTINTPRPHAREGTQPPRADSSNPTSNSEPVGKKP</sequence>
<feature type="non-terminal residue" evidence="2">
    <location>
        <position position="75"/>
    </location>
</feature>